<protein>
    <submittedName>
        <fullName evidence="2">Uncharacterized protein</fullName>
    </submittedName>
</protein>
<proteinExistence type="predicted"/>
<gene>
    <name evidence="2" type="ORF">BDV30DRAFT_215828</name>
</gene>
<keyword evidence="1" id="KW-0472">Membrane</keyword>
<reference evidence="2 3" key="1">
    <citation type="submission" date="2019-04" db="EMBL/GenBank/DDBJ databases">
        <title>Fungal friends and foes A comparative genomics study of 23 Aspergillus species from section Flavi.</title>
        <authorList>
            <consortium name="DOE Joint Genome Institute"/>
            <person name="Kjaerbolling I."/>
            <person name="Vesth T.C."/>
            <person name="Frisvad J.C."/>
            <person name="Nybo J.L."/>
            <person name="Theobald S."/>
            <person name="Kildgaard S."/>
            <person name="Petersen T.I."/>
            <person name="Kuo A."/>
            <person name="Sato A."/>
            <person name="Lyhne E.K."/>
            <person name="Kogle M.E."/>
            <person name="Wiebenga A."/>
            <person name="Kun R.S."/>
            <person name="Lubbers R.J."/>
            <person name="Makela M.R."/>
            <person name="Barry K."/>
            <person name="Chovatia M."/>
            <person name="Clum A."/>
            <person name="Daum C."/>
            <person name="Haridas S."/>
            <person name="He G."/>
            <person name="LaButti K."/>
            <person name="Lipzen A."/>
            <person name="Mondo S."/>
            <person name="Pangilinan J."/>
            <person name="Riley R."/>
            <person name="Salamov A."/>
            <person name="Simmons B.A."/>
            <person name="Magnuson J.K."/>
            <person name="Henrissat B."/>
            <person name="Mortensen U.H."/>
            <person name="Larsen T.O."/>
            <person name="De vries R.P."/>
            <person name="Grigoriev I.V."/>
            <person name="Machida M."/>
            <person name="Baker S.E."/>
            <person name="Andersen M.R."/>
        </authorList>
    </citation>
    <scope>NUCLEOTIDE SEQUENCE [LARGE SCALE GENOMIC DNA]</scope>
    <source>
        <strain evidence="2 3">CBS 117635</strain>
    </source>
</reference>
<name>A0A5N6IUM2_9EURO</name>
<organism evidence="2 3">
    <name type="scientific">Aspergillus minisclerotigenes</name>
    <dbReference type="NCBI Taxonomy" id="656917"/>
    <lineage>
        <taxon>Eukaryota</taxon>
        <taxon>Fungi</taxon>
        <taxon>Dikarya</taxon>
        <taxon>Ascomycota</taxon>
        <taxon>Pezizomycotina</taxon>
        <taxon>Eurotiomycetes</taxon>
        <taxon>Eurotiomycetidae</taxon>
        <taxon>Eurotiales</taxon>
        <taxon>Aspergillaceae</taxon>
        <taxon>Aspergillus</taxon>
        <taxon>Aspergillus subgen. Circumdati</taxon>
    </lineage>
</organism>
<feature type="transmembrane region" description="Helical" evidence="1">
    <location>
        <begin position="72"/>
        <end position="91"/>
    </location>
</feature>
<keyword evidence="1" id="KW-1133">Transmembrane helix</keyword>
<evidence type="ECO:0000313" key="2">
    <source>
        <dbReference type="EMBL" id="KAB8270055.1"/>
    </source>
</evidence>
<sequence>MLTNVGSDDDVPPKKEGLFTAQTYLSLSPTNTHTHIRGCSRHVFPCRSSTRYQRGIPSLLNCEGSLESTYGLHYFCCLSMLTTLPVLLISLS</sequence>
<keyword evidence="3" id="KW-1185">Reference proteome</keyword>
<keyword evidence="1" id="KW-0812">Transmembrane</keyword>
<accession>A0A5N6IUM2</accession>
<dbReference type="Proteomes" id="UP000326289">
    <property type="component" value="Unassembled WGS sequence"/>
</dbReference>
<evidence type="ECO:0000313" key="3">
    <source>
        <dbReference type="Proteomes" id="UP000326289"/>
    </source>
</evidence>
<evidence type="ECO:0000256" key="1">
    <source>
        <dbReference type="SAM" id="Phobius"/>
    </source>
</evidence>
<dbReference type="AlphaFoldDB" id="A0A5N6IUM2"/>
<dbReference type="EMBL" id="ML732836">
    <property type="protein sequence ID" value="KAB8270055.1"/>
    <property type="molecule type" value="Genomic_DNA"/>
</dbReference>